<organism evidence="1 2">
    <name type="scientific">Pseudomonas putida</name>
    <name type="common">Arthrobacter siderocapsulatus</name>
    <dbReference type="NCBI Taxonomy" id="303"/>
    <lineage>
        <taxon>Bacteria</taxon>
        <taxon>Pseudomonadati</taxon>
        <taxon>Pseudomonadota</taxon>
        <taxon>Gammaproteobacteria</taxon>
        <taxon>Pseudomonadales</taxon>
        <taxon>Pseudomonadaceae</taxon>
        <taxon>Pseudomonas</taxon>
    </lineage>
</organism>
<dbReference type="Proteomes" id="UP000637061">
    <property type="component" value="Unassembled WGS sequence"/>
</dbReference>
<dbReference type="RefSeq" id="WP_198746241.1">
    <property type="nucleotide sequence ID" value="NZ_JAEHTE010000001.1"/>
</dbReference>
<dbReference type="EMBL" id="JAEHTE010000001">
    <property type="protein sequence ID" value="MBI6882629.1"/>
    <property type="molecule type" value="Genomic_DNA"/>
</dbReference>
<dbReference type="AlphaFoldDB" id="A0A8I1EA44"/>
<comment type="caution">
    <text evidence="1">The sequence shown here is derived from an EMBL/GenBank/DDBJ whole genome shotgun (WGS) entry which is preliminary data.</text>
</comment>
<evidence type="ECO:0000313" key="2">
    <source>
        <dbReference type="Proteomes" id="UP000637061"/>
    </source>
</evidence>
<gene>
    <name evidence="1" type="ORF">JEU22_01780</name>
</gene>
<name>A0A8I1EA44_PSEPU</name>
<protein>
    <submittedName>
        <fullName evidence="1">Uncharacterized protein</fullName>
    </submittedName>
</protein>
<proteinExistence type="predicted"/>
<sequence length="183" mass="20528">MPSDSNHSLTLISISASDKTGLFNKVLEFTIPGLLTSTLEHVLQLCTMLQGPMFIHVREKAVPSFVRVDRDGETLALAHIHLPKDRKWDGTYSLEWSDPLTESSAVGLEEARRYNDKQANVAIEDGKGTDRQIHGACNVQILDHLLLSRRYCHPIEETRALYEQILARESEVEPERTVDGPAP</sequence>
<evidence type="ECO:0000313" key="1">
    <source>
        <dbReference type="EMBL" id="MBI6882629.1"/>
    </source>
</evidence>
<accession>A0A8I1EA44</accession>
<reference evidence="1" key="1">
    <citation type="submission" date="2020-12" db="EMBL/GenBank/DDBJ databases">
        <title>Enhanced detection system for hospital associated transmission using whole genome sequencing surveillance.</title>
        <authorList>
            <person name="Harrison L.H."/>
            <person name="Van Tyne D."/>
            <person name="Marsh J.W."/>
            <person name="Griffith M.P."/>
            <person name="Snyder D.J."/>
            <person name="Cooper V.S."/>
            <person name="Mustapha M."/>
        </authorList>
    </citation>
    <scope>NUCLEOTIDE SEQUENCE</scope>
    <source>
        <strain evidence="1">PSB00042</strain>
    </source>
</reference>